<name>A0AAD5STK7_9FUNG</name>
<accession>A0AAD5STK7</accession>
<dbReference type="Proteomes" id="UP001211907">
    <property type="component" value="Unassembled WGS sequence"/>
</dbReference>
<dbReference type="InterPro" id="IPR001849">
    <property type="entry name" value="PH_domain"/>
</dbReference>
<sequence>MADLTDPPQVSLTGRLARSTSVSRLNKLLDAISAELNHSLDAQTEDSDSKRSSVSDWEAHIDTTFSSLRFETEIAGTLLKLSTNQSGKPSWIHRFFVLTSDATLFMFRSTNNNTNAPITHLCVKSCNAYSSQNSWILELTGDGPADDDGHVGSVQWALKCPNEITLKHWLHTTSRVLTGSETFAATQRIMHRESMVLPPGFRSSIIRGGGEKADESAESPLIQRSADAVLEKQQVIKNAGEPVAEVAAEIVPVVSTLKRSQSLLTKRELENENVQTKSFTRNSLGLNRTDVSNVISSNLPSNPVEIGRLRKNSLDTEKHKWFSWFKK</sequence>
<dbReference type="Gene3D" id="2.30.29.30">
    <property type="entry name" value="Pleckstrin-homology domain (PH domain)/Phosphotyrosine-binding domain (PTB)"/>
    <property type="match status" value="1"/>
</dbReference>
<dbReference type="PROSITE" id="PS50003">
    <property type="entry name" value="PH_DOMAIN"/>
    <property type="match status" value="1"/>
</dbReference>
<protein>
    <recommendedName>
        <fullName evidence="1">PH domain-containing protein</fullName>
    </recommendedName>
</protein>
<keyword evidence="3" id="KW-1185">Reference proteome</keyword>
<comment type="caution">
    <text evidence="2">The sequence shown here is derived from an EMBL/GenBank/DDBJ whole genome shotgun (WGS) entry which is preliminary data.</text>
</comment>
<feature type="domain" description="PH" evidence="1">
    <location>
        <begin position="71"/>
        <end position="178"/>
    </location>
</feature>
<dbReference type="SUPFAM" id="SSF50729">
    <property type="entry name" value="PH domain-like"/>
    <property type="match status" value="1"/>
</dbReference>
<dbReference type="SMART" id="SM00233">
    <property type="entry name" value="PH"/>
    <property type="match status" value="1"/>
</dbReference>
<evidence type="ECO:0000259" key="1">
    <source>
        <dbReference type="PROSITE" id="PS50003"/>
    </source>
</evidence>
<dbReference type="EMBL" id="JADGJH010002005">
    <property type="protein sequence ID" value="KAJ3105360.1"/>
    <property type="molecule type" value="Genomic_DNA"/>
</dbReference>
<gene>
    <name evidence="2" type="ORF">HK100_003903</name>
</gene>
<organism evidence="2 3">
    <name type="scientific">Physocladia obscura</name>
    <dbReference type="NCBI Taxonomy" id="109957"/>
    <lineage>
        <taxon>Eukaryota</taxon>
        <taxon>Fungi</taxon>
        <taxon>Fungi incertae sedis</taxon>
        <taxon>Chytridiomycota</taxon>
        <taxon>Chytridiomycota incertae sedis</taxon>
        <taxon>Chytridiomycetes</taxon>
        <taxon>Chytridiales</taxon>
        <taxon>Chytriomycetaceae</taxon>
        <taxon>Physocladia</taxon>
    </lineage>
</organism>
<dbReference type="InterPro" id="IPR011993">
    <property type="entry name" value="PH-like_dom_sf"/>
</dbReference>
<reference evidence="2" key="1">
    <citation type="submission" date="2020-05" db="EMBL/GenBank/DDBJ databases">
        <title>Phylogenomic resolution of chytrid fungi.</title>
        <authorList>
            <person name="Stajich J.E."/>
            <person name="Amses K."/>
            <person name="Simmons R."/>
            <person name="Seto K."/>
            <person name="Myers J."/>
            <person name="Bonds A."/>
            <person name="Quandt C.A."/>
            <person name="Barry K."/>
            <person name="Liu P."/>
            <person name="Grigoriev I."/>
            <person name="Longcore J.E."/>
            <person name="James T.Y."/>
        </authorList>
    </citation>
    <scope>NUCLEOTIDE SEQUENCE</scope>
    <source>
        <strain evidence="2">JEL0513</strain>
    </source>
</reference>
<evidence type="ECO:0000313" key="2">
    <source>
        <dbReference type="EMBL" id="KAJ3105360.1"/>
    </source>
</evidence>
<dbReference type="CDD" id="cd00821">
    <property type="entry name" value="PH"/>
    <property type="match status" value="1"/>
</dbReference>
<proteinExistence type="predicted"/>
<dbReference type="AlphaFoldDB" id="A0AAD5STK7"/>
<evidence type="ECO:0000313" key="3">
    <source>
        <dbReference type="Proteomes" id="UP001211907"/>
    </source>
</evidence>